<name>A0A7R8H4Q3_LEPSM</name>
<dbReference type="AlphaFoldDB" id="A0A7R8H4Q3"/>
<gene>
    <name evidence="1" type="ORF">LSAA_6098</name>
</gene>
<organism evidence="1 2">
    <name type="scientific">Lepeophtheirus salmonis</name>
    <name type="common">Salmon louse</name>
    <name type="synonym">Caligus salmonis</name>
    <dbReference type="NCBI Taxonomy" id="72036"/>
    <lineage>
        <taxon>Eukaryota</taxon>
        <taxon>Metazoa</taxon>
        <taxon>Ecdysozoa</taxon>
        <taxon>Arthropoda</taxon>
        <taxon>Crustacea</taxon>
        <taxon>Multicrustacea</taxon>
        <taxon>Hexanauplia</taxon>
        <taxon>Copepoda</taxon>
        <taxon>Siphonostomatoida</taxon>
        <taxon>Caligidae</taxon>
        <taxon>Lepeophtheirus</taxon>
    </lineage>
</organism>
<evidence type="ECO:0000313" key="2">
    <source>
        <dbReference type="Proteomes" id="UP000675881"/>
    </source>
</evidence>
<accession>A0A7R8H4Q3</accession>
<reference evidence="1" key="1">
    <citation type="submission" date="2021-02" db="EMBL/GenBank/DDBJ databases">
        <authorList>
            <person name="Bekaert M."/>
        </authorList>
    </citation>
    <scope>NUCLEOTIDE SEQUENCE</scope>
    <source>
        <strain evidence="1">IoA-00</strain>
    </source>
</reference>
<proteinExistence type="predicted"/>
<dbReference type="EMBL" id="HG994594">
    <property type="protein sequence ID" value="CAF2863289.1"/>
    <property type="molecule type" value="Genomic_DNA"/>
</dbReference>
<keyword evidence="2" id="KW-1185">Reference proteome</keyword>
<protein>
    <submittedName>
        <fullName evidence="1">(salmon louse) hypothetical protein</fullName>
    </submittedName>
</protein>
<dbReference type="Proteomes" id="UP000675881">
    <property type="component" value="Chromosome 15"/>
</dbReference>
<evidence type="ECO:0000313" key="1">
    <source>
        <dbReference type="EMBL" id="CAF2863289.1"/>
    </source>
</evidence>
<sequence length="164" mass="18834">MFLSTSAKITSTLRISKKEAYFTWSHTMQFISSKVSRPRTTTHSVKSREQLAEKSDLMYEVRQSKLPQAVTQKPFMSLLRSRSLQGRASRLLMHAQFVLLKLFKAKSLPPLFHLKSKPNFVISLKLIDMVHIDEFVFFMYIRFWFGCLSTVAPACLVSCHPAGS</sequence>